<name>A0A3P3XJY4_9SPIR</name>
<gene>
    <name evidence="1" type="ORF">SPIROBIBN47_310057</name>
</gene>
<dbReference type="AlphaFoldDB" id="A0A3P3XJY4"/>
<proteinExistence type="predicted"/>
<sequence>MLLLPAASGWLLDKQFSECYYSVPLKGGGTLLCEMVPRAH</sequence>
<accession>A0A3P3XJY4</accession>
<organism evidence="1">
    <name type="scientific">uncultured spirochete</name>
    <dbReference type="NCBI Taxonomy" id="156406"/>
    <lineage>
        <taxon>Bacteria</taxon>
        <taxon>Pseudomonadati</taxon>
        <taxon>Spirochaetota</taxon>
        <taxon>Spirochaetia</taxon>
        <taxon>Spirochaetales</taxon>
        <taxon>environmental samples</taxon>
    </lineage>
</organism>
<evidence type="ECO:0000313" key="1">
    <source>
        <dbReference type="EMBL" id="SLM14183.1"/>
    </source>
</evidence>
<reference evidence="1" key="1">
    <citation type="submission" date="2017-02" db="EMBL/GenBank/DDBJ databases">
        <authorList>
            <person name="Regsiter A."/>
            <person name="William W."/>
        </authorList>
    </citation>
    <scope>NUCLEOTIDE SEQUENCE</scope>
    <source>
        <strain evidence="1">Bib</strain>
    </source>
</reference>
<dbReference type="EMBL" id="FWDM01000025">
    <property type="protein sequence ID" value="SLM14183.1"/>
    <property type="molecule type" value="Genomic_DNA"/>
</dbReference>
<protein>
    <submittedName>
        <fullName evidence="1">Uncharacterized protein</fullName>
    </submittedName>
</protein>